<sequence length="809" mass="88730">MFKNYLKIAWRNLTKNKLQTGINLLGLTVGTASCLCILVYVLAQTGYDTQFSDADSIYRIRTKIKHIGGSSPDTNSAAAGPPIAFAMKEDFPEIEEACRIVYMEQFESPIRIAESTESYYAERGYVADSTFFKVFDYPLLEGTAQNALDAPNAIVLSATLAKKLFGNQNALNRNIVLGAGDQAANKTVTAVFKDDFGKTHLNPNYIISMNTPGVGQFVRSVQNYATQNFVHSYVKLAPASSATNLESKLPEFLQRRGAKDLAAAGFEKTLLLQPITDIHLYSKGINNQLDIVSEIGFLYTLLILAAIILVVACINFINLRTAFANKRAKEIGVRKVVGANKSSLTYQFLGESLLLTFFATLISIPLTILLFPFINELGHGDLNLYDVLNFKIAVLLFGLALITGLLAGIYPALILAAIKPIQALKGGITEMASGGVGLRKALVVFQFVASTALIVAVVIIVQQVRYGQNKDLGYEQENLLAVRLGTSETSSRFDAIKEQFSTVSGVKNIAGANNYPSQRVFGDFGGHLPGTDPTKRTLIHYSGMSPGYINTVGMRLIAGRDFRSNDSTQTIVNKAVLESLGIPFEQALSSKIASTYEGETELYDIIGVVENYHFAPLTESIAPIALFNDNTPGWIVIRTETTDFKTLLAGLEDKWMGITKETPFEYTFVDQQVAKLFEEEQRLGKISVVFTILAILISCLGLFGLVSYVAEQKKKEIGIRKVLGASINSVLGLLTKDFIKLVGIAFLIASPMAYYFMQKWLEGFTYRIEIQWWVFALAGGFALLITLITVGFQSIKSAMANPVKSLRTE</sequence>
<keyword evidence="2" id="KW-1185">Reference proteome</keyword>
<accession>A0ACC7LLE0</accession>
<reference evidence="1" key="1">
    <citation type="submission" date="2024-09" db="EMBL/GenBank/DDBJ databases">
        <authorList>
            <person name="Liu J."/>
        </authorList>
    </citation>
    <scope>NUCLEOTIDE SEQUENCE</scope>
    <source>
        <strain evidence="1">NBU2967</strain>
    </source>
</reference>
<name>A0ACC7LLE0_9FLAO</name>
<comment type="caution">
    <text evidence="1">The sequence shown here is derived from an EMBL/GenBank/DDBJ whole genome shotgun (WGS) entry which is preliminary data.</text>
</comment>
<gene>
    <name evidence="1" type="ORF">ACEZ3G_13055</name>
</gene>
<evidence type="ECO:0000313" key="2">
    <source>
        <dbReference type="Proteomes" id="UP001595191"/>
    </source>
</evidence>
<protein>
    <submittedName>
        <fullName evidence="1">FtsX-like permease family protein</fullName>
    </submittedName>
</protein>
<organism evidence="1 2">
    <name type="scientific">Meishania litoralis</name>
    <dbReference type="NCBI Taxonomy" id="3434685"/>
    <lineage>
        <taxon>Bacteria</taxon>
        <taxon>Pseudomonadati</taxon>
        <taxon>Bacteroidota</taxon>
        <taxon>Flavobacteriia</taxon>
        <taxon>Flavobacteriales</taxon>
        <taxon>Flavobacteriaceae</taxon>
        <taxon>Meishania</taxon>
    </lineage>
</organism>
<dbReference type="Proteomes" id="UP001595191">
    <property type="component" value="Unassembled WGS sequence"/>
</dbReference>
<proteinExistence type="predicted"/>
<dbReference type="EMBL" id="JBHFPV010000002">
    <property type="protein sequence ID" value="MFH6604414.1"/>
    <property type="molecule type" value="Genomic_DNA"/>
</dbReference>
<evidence type="ECO:0000313" key="1">
    <source>
        <dbReference type="EMBL" id="MFH6604414.1"/>
    </source>
</evidence>